<organism evidence="2">
    <name type="scientific">Cryptomonas curvata</name>
    <dbReference type="NCBI Taxonomy" id="233186"/>
    <lineage>
        <taxon>Eukaryota</taxon>
        <taxon>Cryptophyceae</taxon>
        <taxon>Cryptomonadales</taxon>
        <taxon>Cryptomonadaceae</taxon>
        <taxon>Cryptomonas</taxon>
    </lineage>
</organism>
<sequence>METTQNGKSSPGLHLDDIQQEGEDSLSLQHMSTINQNGKEISPIEEKRREHVRLVKEYIECCKSPDALFDLCLDDFEQGDALNITDTRELCSFLRPASASVPTCPSHALSASSLHSRNGPASRRRDIPAAAAAHPSAAAKGAVMAPAVGVGMCGATGDAAGVLGLVAGQQATVDTRERSVYCAQVATALRSGRPVWL</sequence>
<protein>
    <submittedName>
        <fullName evidence="2">Uncharacterized protein</fullName>
    </submittedName>
</protein>
<reference evidence="2" key="1">
    <citation type="submission" date="2021-01" db="EMBL/GenBank/DDBJ databases">
        <authorList>
            <person name="Corre E."/>
            <person name="Pelletier E."/>
            <person name="Niang G."/>
            <person name="Scheremetjew M."/>
            <person name="Finn R."/>
            <person name="Kale V."/>
            <person name="Holt S."/>
            <person name="Cochrane G."/>
            <person name="Meng A."/>
            <person name="Brown T."/>
            <person name="Cohen L."/>
        </authorList>
    </citation>
    <scope>NUCLEOTIDE SEQUENCE</scope>
    <source>
        <strain evidence="2">CCAP979/52</strain>
    </source>
</reference>
<name>A0A7S0QC22_9CRYP</name>
<evidence type="ECO:0000313" key="2">
    <source>
        <dbReference type="EMBL" id="CAD8629550.1"/>
    </source>
</evidence>
<evidence type="ECO:0000256" key="1">
    <source>
        <dbReference type="SAM" id="MobiDB-lite"/>
    </source>
</evidence>
<proteinExistence type="predicted"/>
<dbReference type="EMBL" id="HBEZ01013094">
    <property type="protein sequence ID" value="CAD8629550.1"/>
    <property type="molecule type" value="Transcribed_RNA"/>
</dbReference>
<gene>
    <name evidence="2" type="ORF">CCUR1050_LOCUS7229</name>
</gene>
<dbReference type="AlphaFoldDB" id="A0A7S0QC22"/>
<feature type="region of interest" description="Disordered" evidence="1">
    <location>
        <begin position="1"/>
        <end position="24"/>
    </location>
</feature>
<accession>A0A7S0QC22</accession>